<dbReference type="SUPFAM" id="SSF50965">
    <property type="entry name" value="Galactose oxidase, central domain"/>
    <property type="match status" value="1"/>
</dbReference>
<dbReference type="PROSITE" id="PS51257">
    <property type="entry name" value="PROKAR_LIPOPROTEIN"/>
    <property type="match status" value="1"/>
</dbReference>
<dbReference type="InterPro" id="IPR011043">
    <property type="entry name" value="Gal_Oxase/kelch_b-propeller"/>
</dbReference>
<accession>A0A4R3I628</accession>
<keyword evidence="3" id="KW-0325">Glycoprotein</keyword>
<dbReference type="PANTHER" id="PTHR36220">
    <property type="entry name" value="UNNAMED PRODUCT"/>
    <property type="match status" value="1"/>
</dbReference>
<dbReference type="AlphaFoldDB" id="A0A4R3I628"/>
<sequence length="712" mass="76186">MNKDYILKTFRYVFAAHLSLFLLVGCESNIDMPEAKFESSDAVTEDQAAEDTTTEDTTTEDTTTEDTTTEDTTTEDTTTEDATTEDATTEDATTEDTASEDSSSFSLDITASTEDVKKMTLSWSSAFDGSGVSYEVCREDDSQESSCEQITEVTDTYEVSFSVNSLIEALESSYFIIATYGDEVVVSNTQTPSSEAITKMIGYFKASNAGDSDYYGYSVALSDDGSTLAVGALNEDNSATGVITDGSEYYGDADDVESESSGAVYLYSNESGYWQQVAYVKASSANEGDILGYAIDFSDDGDLLVVGAHGEDIPANWVVNEDDTDSGLIDDETATGSGAVYVFSKESGSWKQDAYIKASNASSYDYFGMSLSVSGDGTVIAVGAPLESNSSQGIVDLTAGAVITDDEDSEYSGAVYLYELIEDEWVETTYIKASNAESADYFGWQVELNDDGTVMAISACYSDSSSDVYIASGTDFTDDNSMEDSGSVYVFTSSDSGWEQAAYIKPSNIEEGDYFGYTMSMSDDGTLLAVNSLREDNSASGVTDLSGGVTVIDETGFAEHSGAVYLFSYEAEEWVETAYIKASNTEEKDYFGRTLALSSDGTALAVGAHWEDNSLAGIQLGDVTEDDETLDNAGAVYLFSNIDGSWQQRAYIKASNPESEDYFGQFVALSSDGSVLAVGAYGEDNSISGIITDGSETEDYGTLSKVGAVYLY</sequence>
<comment type="caution">
    <text evidence="5">The sequence shown here is derived from an EMBL/GenBank/DDBJ whole genome shotgun (WGS) entry which is preliminary data.</text>
</comment>
<dbReference type="RefSeq" id="WP_132702117.1">
    <property type="nucleotide sequence ID" value="NZ_SLZR01000010.1"/>
</dbReference>
<feature type="compositionally biased region" description="Acidic residues" evidence="4">
    <location>
        <begin position="43"/>
        <end position="99"/>
    </location>
</feature>
<name>A0A4R3I628_9GAMM</name>
<evidence type="ECO:0000256" key="3">
    <source>
        <dbReference type="ARBA" id="ARBA00023180"/>
    </source>
</evidence>
<dbReference type="InterPro" id="IPR028994">
    <property type="entry name" value="Integrin_alpha_N"/>
</dbReference>
<evidence type="ECO:0000313" key="6">
    <source>
        <dbReference type="Proteomes" id="UP000295793"/>
    </source>
</evidence>
<protein>
    <submittedName>
        <fullName evidence="5">FG-GAP repeat protein</fullName>
    </submittedName>
</protein>
<organism evidence="5 6">
    <name type="scientific">Reinekea marinisedimentorum</name>
    <dbReference type="NCBI Taxonomy" id="230495"/>
    <lineage>
        <taxon>Bacteria</taxon>
        <taxon>Pseudomonadati</taxon>
        <taxon>Pseudomonadota</taxon>
        <taxon>Gammaproteobacteria</taxon>
        <taxon>Oceanospirillales</taxon>
        <taxon>Saccharospirillaceae</taxon>
        <taxon>Reinekea</taxon>
    </lineage>
</organism>
<dbReference type="Proteomes" id="UP000295793">
    <property type="component" value="Unassembled WGS sequence"/>
</dbReference>
<feature type="region of interest" description="Disordered" evidence="4">
    <location>
        <begin position="37"/>
        <end position="106"/>
    </location>
</feature>
<evidence type="ECO:0000313" key="5">
    <source>
        <dbReference type="EMBL" id="TCS40227.1"/>
    </source>
</evidence>
<dbReference type="InterPro" id="IPR013517">
    <property type="entry name" value="FG-GAP"/>
</dbReference>
<reference evidence="5 6" key="1">
    <citation type="submission" date="2019-03" db="EMBL/GenBank/DDBJ databases">
        <title>Genomic Encyclopedia of Archaeal and Bacterial Type Strains, Phase II (KMG-II): from individual species to whole genera.</title>
        <authorList>
            <person name="Goeker M."/>
        </authorList>
    </citation>
    <scope>NUCLEOTIDE SEQUENCE [LARGE SCALE GENOMIC DNA]</scope>
    <source>
        <strain evidence="5 6">DSM 15388</strain>
    </source>
</reference>
<dbReference type="EMBL" id="SLZR01000010">
    <property type="protein sequence ID" value="TCS40227.1"/>
    <property type="molecule type" value="Genomic_DNA"/>
</dbReference>
<dbReference type="SMART" id="SM00191">
    <property type="entry name" value="Int_alpha"/>
    <property type="match status" value="6"/>
</dbReference>
<keyword evidence="2" id="KW-0677">Repeat</keyword>
<evidence type="ECO:0000256" key="2">
    <source>
        <dbReference type="ARBA" id="ARBA00022737"/>
    </source>
</evidence>
<evidence type="ECO:0000256" key="4">
    <source>
        <dbReference type="SAM" id="MobiDB-lite"/>
    </source>
</evidence>
<dbReference type="PANTHER" id="PTHR36220:SF1">
    <property type="entry name" value="GAMMA TUBULIN COMPLEX COMPONENT C-TERMINAL DOMAIN-CONTAINING PROTEIN"/>
    <property type="match status" value="1"/>
</dbReference>
<gene>
    <name evidence="5" type="ORF">BCF53_110149</name>
</gene>
<dbReference type="InterPro" id="IPR013519">
    <property type="entry name" value="Int_alpha_beta-p"/>
</dbReference>
<proteinExistence type="predicted"/>
<dbReference type="Pfam" id="PF14312">
    <property type="entry name" value="FG-GAP_2"/>
    <property type="match status" value="4"/>
</dbReference>
<keyword evidence="1" id="KW-0732">Signal</keyword>
<dbReference type="OrthoDB" id="6109816at2"/>
<evidence type="ECO:0000256" key="1">
    <source>
        <dbReference type="ARBA" id="ARBA00022729"/>
    </source>
</evidence>
<dbReference type="Gene3D" id="2.130.10.130">
    <property type="entry name" value="Integrin alpha, N-terminal"/>
    <property type="match status" value="4"/>
</dbReference>
<keyword evidence="6" id="KW-1185">Reference proteome</keyword>